<dbReference type="Proteomes" id="UP000054337">
    <property type="component" value="Unassembled WGS sequence"/>
</dbReference>
<reference evidence="11 12" key="1">
    <citation type="journal article" date="2013" name="PLoS Genet.">
        <title>Comparative genome structure, secondary metabolite, and effector coding capacity across Cochliobolus pathogens.</title>
        <authorList>
            <person name="Condon B.J."/>
            <person name="Leng Y."/>
            <person name="Wu D."/>
            <person name="Bushley K.E."/>
            <person name="Ohm R.A."/>
            <person name="Otillar R."/>
            <person name="Martin J."/>
            <person name="Schackwitz W."/>
            <person name="Grimwood J."/>
            <person name="MohdZainudin N."/>
            <person name="Xue C."/>
            <person name="Wang R."/>
            <person name="Manning V.A."/>
            <person name="Dhillon B."/>
            <person name="Tu Z.J."/>
            <person name="Steffenson B.J."/>
            <person name="Salamov A."/>
            <person name="Sun H."/>
            <person name="Lowry S."/>
            <person name="LaButti K."/>
            <person name="Han J."/>
            <person name="Copeland A."/>
            <person name="Lindquist E."/>
            <person name="Barry K."/>
            <person name="Schmutz J."/>
            <person name="Baker S.E."/>
            <person name="Ciuffetti L.M."/>
            <person name="Grigoriev I.V."/>
            <person name="Zhong S."/>
            <person name="Turgeon B.G."/>
        </authorList>
    </citation>
    <scope>NUCLEOTIDE SEQUENCE [LARGE SCALE GENOMIC DNA]</scope>
    <source>
        <strain evidence="11 12">FI3</strain>
    </source>
</reference>
<dbReference type="SUPFAM" id="SSF53901">
    <property type="entry name" value="Thiolase-like"/>
    <property type="match status" value="1"/>
</dbReference>
<dbReference type="InterPro" id="IPR011032">
    <property type="entry name" value="GroES-like_sf"/>
</dbReference>
<dbReference type="Gene3D" id="3.90.180.10">
    <property type="entry name" value="Medium-chain alcohol dehydrogenases, catalytic domain"/>
    <property type="match status" value="1"/>
</dbReference>
<dbReference type="InterPro" id="IPR036291">
    <property type="entry name" value="NAD(P)-bd_dom_sf"/>
</dbReference>
<dbReference type="Gene3D" id="3.40.50.150">
    <property type="entry name" value="Vaccinia Virus protein VP39"/>
    <property type="match status" value="1"/>
</dbReference>
<evidence type="ECO:0000256" key="5">
    <source>
        <dbReference type="ARBA" id="ARBA00023268"/>
    </source>
</evidence>
<dbReference type="GO" id="GO:0006633">
    <property type="term" value="P:fatty acid biosynthetic process"/>
    <property type="evidence" value="ECO:0007669"/>
    <property type="project" value="TreeGrafter"/>
</dbReference>
<dbReference type="InterPro" id="IPR016036">
    <property type="entry name" value="Malonyl_transacylase_ACP-bd"/>
</dbReference>
<dbReference type="Gene3D" id="3.30.70.250">
    <property type="entry name" value="Malonyl-CoA ACP transacylase, ACP-binding"/>
    <property type="match status" value="1"/>
</dbReference>
<feature type="domain" description="PKS/mFAS DH" evidence="10">
    <location>
        <begin position="809"/>
        <end position="1087"/>
    </location>
</feature>
<evidence type="ECO:0000256" key="6">
    <source>
        <dbReference type="ARBA" id="ARBA00023315"/>
    </source>
</evidence>
<dbReference type="Pfam" id="PF08242">
    <property type="entry name" value="Methyltransf_12"/>
    <property type="match status" value="1"/>
</dbReference>
<feature type="domain" description="Carrier" evidence="8">
    <location>
        <begin position="2119"/>
        <end position="2199"/>
    </location>
</feature>
<keyword evidence="5" id="KW-0511">Multifunctional enzyme</keyword>
<dbReference type="PANTHER" id="PTHR43775:SF37">
    <property type="entry name" value="SI:DKEY-61P9.11"/>
    <property type="match status" value="1"/>
</dbReference>
<dbReference type="SMART" id="SM00822">
    <property type="entry name" value="PKS_KR"/>
    <property type="match status" value="1"/>
</dbReference>
<dbReference type="InterPro" id="IPR020806">
    <property type="entry name" value="PKS_PP-bd"/>
</dbReference>
<dbReference type="InterPro" id="IPR016039">
    <property type="entry name" value="Thiolase-like"/>
</dbReference>
<dbReference type="PANTHER" id="PTHR43775">
    <property type="entry name" value="FATTY ACID SYNTHASE"/>
    <property type="match status" value="1"/>
</dbReference>
<dbReference type="SMART" id="SM00826">
    <property type="entry name" value="PKS_DH"/>
    <property type="match status" value="1"/>
</dbReference>
<dbReference type="SUPFAM" id="SSF53335">
    <property type="entry name" value="S-adenosyl-L-methionine-dependent methyltransferases"/>
    <property type="match status" value="1"/>
</dbReference>
<dbReference type="OrthoDB" id="329835at2759"/>
<dbReference type="InterPro" id="IPR020807">
    <property type="entry name" value="PKS_DH"/>
</dbReference>
<dbReference type="EMBL" id="KI968702">
    <property type="protein sequence ID" value="EUN30986.1"/>
    <property type="molecule type" value="Genomic_DNA"/>
</dbReference>
<dbReference type="SMART" id="SM00827">
    <property type="entry name" value="PKS_AT"/>
    <property type="match status" value="1"/>
</dbReference>
<dbReference type="InterPro" id="IPR049552">
    <property type="entry name" value="PKS_DH_N"/>
</dbReference>
<dbReference type="InterPro" id="IPR049551">
    <property type="entry name" value="PKS_DH_C"/>
</dbReference>
<dbReference type="InterPro" id="IPR014043">
    <property type="entry name" value="Acyl_transferase_dom"/>
</dbReference>
<dbReference type="SUPFAM" id="SSF47336">
    <property type="entry name" value="ACP-like"/>
    <property type="match status" value="1"/>
</dbReference>
<dbReference type="InterPro" id="IPR042104">
    <property type="entry name" value="PKS_dehydratase_sf"/>
</dbReference>
<dbReference type="Gene3D" id="3.40.47.10">
    <property type="match status" value="1"/>
</dbReference>
<dbReference type="SUPFAM" id="SSF50129">
    <property type="entry name" value="GroES-like"/>
    <property type="match status" value="1"/>
</dbReference>
<feature type="region of interest" description="C-terminal hotdog fold" evidence="7">
    <location>
        <begin position="943"/>
        <end position="1087"/>
    </location>
</feature>
<dbReference type="SUPFAM" id="SSF52151">
    <property type="entry name" value="FabD/lysophospholipase-like"/>
    <property type="match status" value="1"/>
</dbReference>
<dbReference type="InterPro" id="IPR013149">
    <property type="entry name" value="ADH-like_C"/>
</dbReference>
<proteinExistence type="predicted"/>
<dbReference type="PROSITE" id="PS50075">
    <property type="entry name" value="CARRIER"/>
    <property type="match status" value="1"/>
</dbReference>
<organism evidence="11 12">
    <name type="scientific">Bipolaris victoriae (strain FI3)</name>
    <name type="common">Victoria blight of oats agent</name>
    <name type="synonym">Cochliobolus victoriae</name>
    <dbReference type="NCBI Taxonomy" id="930091"/>
    <lineage>
        <taxon>Eukaryota</taxon>
        <taxon>Fungi</taxon>
        <taxon>Dikarya</taxon>
        <taxon>Ascomycota</taxon>
        <taxon>Pezizomycotina</taxon>
        <taxon>Dothideomycetes</taxon>
        <taxon>Pleosporomycetidae</taxon>
        <taxon>Pleosporales</taxon>
        <taxon>Pleosporineae</taxon>
        <taxon>Pleosporaceae</taxon>
        <taxon>Bipolaris</taxon>
    </lineage>
</organism>
<sequence length="2207" mass="240438">MPPSRYDIATHCSPFGGDGLIPTEHGYFIDAHLGELDTSFFSFTKAELEYIDPHQRHLLEVVHECFESAGEANYRGANIGCYVGSFSDDWRETLFHDLQMYGKYPVAIGGDFSVLSRISFEYDLRGPSISTRTACSSALVALTQGCTAMSMGECDAAIVAGCQFILTPTMNVIVLTRGMLSKDGSCKSFDAAADGYGRGEAINAVYLKLLAAALRDRNPIRGIIRSSAVNDDGKTAGFSVPSTLTQEALIRQAYRMAGIADCSQTPFVECHGTGIKVGDPIEASTIARLYNEKKQIFIGSAKPNMGHSGGASGLTSFIKAILAVEKGIIPPNIRFETSNPKIPFKEGGLTVPTEPIPWPLDRPVRVDINSFGMGGVNAHTVVESAKNITPAQSPSSGCCGPSLLLFSANTSESLVKIVEKNHAYLQKKPQAVSDLAYTLAARRVHLPFRTYSIVKNGEMKTFPSSRVPERRPDIVMVFTGQGAQWPGMGARLYETNARFKESLLLSERVLAELPEAPKWSLIEEIHNGECSNIHKAQYAQPVCTAVQIALVDALAEVNVKPFAVVGHSSGELAAAYASGRLTAREAMICAFIEAEIEPFLVPGVVVACENSPSSVTISGNLESVNEVTSAIKTGSTALARQLKVDTAYHSWYMTEVGGRYKSLLDRYLGSGTDSSIPFASSQRNLECPVQFNQAVGAILERFKQPLFFLEVGPHSALSGPLHQIFDDKSVTHGYESCLVRSKPCSESFLGLVGQLFAQDQALHMDVLTDPDGTAQVLADAPTYSWDHSMSNVYAPRSIKEWKKSPFPRHELLGARNVFSTDDQPSWRNVLFFKHFPWLFEHKVAGNAVFPAAGYIAMTIEAVRQVGAGDAGYQIQNLQLSHAMVLDRYNTIEIMTSLWRCGSRYDFTISSHNDVSWVEHCSGRIRRGTSFSKPLEDNHSSDLTRSTDPAKWYQILAKTGVDYGASFQGVRSLRSSSSRLYSSATVVSTVKQTVYYPIHPTKMDACFQGVYAASYQGLEWKIGQLPLPTRFGKINILDCVSNMTCNVSAHSLRRGALGASAEAYAANGTMVMTLEDTLIQPLGVTTVDTNSGSGARLHWGQGIDFVPLSSLVSSPPGWTENAMMLSRLTKACIEDSLSQLEKHGVTKSVSHLAKYHDWLRAHDDARSSGLVVKDIAQQASKTSIGACATAMVRVVDNIVSLCKGEVGPVELLLSDDTLLEMYDYLNMVNRTPLFRALGHHHPSQRILEIGAGTGGTTAKILGVTQYSTYTFTDISAAFFPAARSRFEMYPNLIFKTLDITKDPLSQGFLPESFDLIVASNVLHATTSLRETLVNVRRLLHPYGKLLLEELCGDVKYSNIVTGVLSGWWAGEDDNRADEPYINPERWDVEMRAAGFNGLDSLAFDVAPSLQGMAYMLTSPNTSSADALAWDELQKGHVSQNINGIEPKNRASPHRTLKFTVLVSDSGSSKTAIVFQKQLRSRGHEVTLQSLGESLAPSSDVIVLVDTALPFFHDISASNLSRFQHFLRELQRSHSGALWVTQSSQVGCKDPRYSLSIGVARTSRTEFGVDLTTCELDTVNYTAVALTLDVFEQFRKRVETETYLREMEYVIHENSVLVGRMQPFSMQGEVENPGRMWVVHALQRTLGPDEVEIDVDTAGVSYLDVLNAAEIGALSGSGLGVDAAGTVRRVGSHVTDLSPGDRVIVLGSECFSTSVTVARKCCARILNELLLKDASTMPLAFATAIHSLIDVGQLKKNPTVLIHSASGGVGSAAIQISQMIGAEIYVTVGSDKKAESLMKTFGISPNRIFDSRTGSFVRGIKDATNERGVDLVLNTLSGDLFAASCECVGPEDKLINLVRKTGNKTRTPSKLLLNNVSLITINILNQLKRDEADDAPGPLPARIMDLYSQGQIRPLTIAETFSARDFQQSHFMFLSHSPGAEAHKELFCEMERKGCTVTVVRGGVSSLVDVEKAISASPEPLKGIFNLSMVLQDGSLLTMSLADWKAATQPKVQGTWNLHTASRQLHVRYHWDAEQANYSAGNTFMDAFVQYRHSQSLPASAIDVGAVEGIGWTAENTKTLERSKWLETHGVDASGAGTVGDALRGFIATLPANVDKLDDPNTSKFIVREIAAWVFDLLLKPIQDDDEIDLARSFVDIGLDSLAAVELRSWWKATLGLNISVLEIFSFANLAAMGDHATKGLRAKFTSAS</sequence>
<dbReference type="SMART" id="SM00825">
    <property type="entry name" value="PKS_KS"/>
    <property type="match status" value="1"/>
</dbReference>
<dbReference type="Gene3D" id="1.10.1200.10">
    <property type="entry name" value="ACP-like"/>
    <property type="match status" value="1"/>
</dbReference>
<evidence type="ECO:0000256" key="7">
    <source>
        <dbReference type="PROSITE-ProRule" id="PRU01363"/>
    </source>
</evidence>
<keyword evidence="12" id="KW-1185">Reference proteome</keyword>
<dbReference type="Pfam" id="PF16197">
    <property type="entry name" value="KAsynt_C_assoc"/>
    <property type="match status" value="1"/>
</dbReference>
<dbReference type="InterPro" id="IPR013154">
    <property type="entry name" value="ADH-like_N"/>
</dbReference>
<dbReference type="Pfam" id="PF00109">
    <property type="entry name" value="ketoacyl-synt"/>
    <property type="match status" value="1"/>
</dbReference>
<dbReference type="InterPro" id="IPR057326">
    <property type="entry name" value="KR_dom"/>
</dbReference>
<dbReference type="CDD" id="cd05195">
    <property type="entry name" value="enoyl_red"/>
    <property type="match status" value="1"/>
</dbReference>
<evidence type="ECO:0000259" key="9">
    <source>
        <dbReference type="PROSITE" id="PS52004"/>
    </source>
</evidence>
<evidence type="ECO:0000256" key="1">
    <source>
        <dbReference type="ARBA" id="ARBA00022450"/>
    </source>
</evidence>
<dbReference type="InterPro" id="IPR050091">
    <property type="entry name" value="PKS_NRPS_Biosynth_Enz"/>
</dbReference>
<accession>W7ESD1</accession>
<dbReference type="Pfam" id="PF02801">
    <property type="entry name" value="Ketoacyl-synt_C"/>
    <property type="match status" value="1"/>
</dbReference>
<dbReference type="Pfam" id="PF00550">
    <property type="entry name" value="PP-binding"/>
    <property type="match status" value="1"/>
</dbReference>
<evidence type="ECO:0000256" key="3">
    <source>
        <dbReference type="ARBA" id="ARBA00022679"/>
    </source>
</evidence>
<dbReference type="PROSITE" id="PS52019">
    <property type="entry name" value="PKS_MFAS_DH"/>
    <property type="match status" value="1"/>
</dbReference>
<keyword evidence="6" id="KW-0012">Acyltransferase</keyword>
<dbReference type="Pfam" id="PF08659">
    <property type="entry name" value="KR"/>
    <property type="match status" value="1"/>
</dbReference>
<feature type="region of interest" description="N-terminal hotdog fold" evidence="7">
    <location>
        <begin position="809"/>
        <end position="931"/>
    </location>
</feature>
<dbReference type="InterPro" id="IPR049900">
    <property type="entry name" value="PKS_mFAS_DH"/>
</dbReference>
<dbReference type="InterPro" id="IPR020843">
    <property type="entry name" value="ER"/>
</dbReference>
<dbReference type="GO" id="GO:0004312">
    <property type="term" value="F:fatty acid synthase activity"/>
    <property type="evidence" value="ECO:0007669"/>
    <property type="project" value="TreeGrafter"/>
</dbReference>
<dbReference type="InterPro" id="IPR013217">
    <property type="entry name" value="Methyltransf_12"/>
</dbReference>
<dbReference type="CDD" id="cd02440">
    <property type="entry name" value="AdoMet_MTases"/>
    <property type="match status" value="1"/>
</dbReference>
<dbReference type="GO" id="GO:0044550">
    <property type="term" value="P:secondary metabolite biosynthetic process"/>
    <property type="evidence" value="ECO:0007669"/>
    <property type="project" value="TreeGrafter"/>
</dbReference>
<evidence type="ECO:0000259" key="10">
    <source>
        <dbReference type="PROSITE" id="PS52019"/>
    </source>
</evidence>
<dbReference type="SMART" id="SM00829">
    <property type="entry name" value="PKS_ER"/>
    <property type="match status" value="1"/>
</dbReference>
<dbReference type="Gene3D" id="3.40.50.720">
    <property type="entry name" value="NAD(P)-binding Rossmann-like Domain"/>
    <property type="match status" value="2"/>
</dbReference>
<dbReference type="CDD" id="cd00833">
    <property type="entry name" value="PKS"/>
    <property type="match status" value="1"/>
</dbReference>
<dbReference type="Pfam" id="PF00698">
    <property type="entry name" value="Acyl_transf_1"/>
    <property type="match status" value="1"/>
</dbReference>
<dbReference type="SUPFAM" id="SSF51735">
    <property type="entry name" value="NAD(P)-binding Rossmann-fold domains"/>
    <property type="match status" value="2"/>
</dbReference>
<dbReference type="GO" id="GO:0016491">
    <property type="term" value="F:oxidoreductase activity"/>
    <property type="evidence" value="ECO:0007669"/>
    <property type="project" value="InterPro"/>
</dbReference>
<dbReference type="InterPro" id="IPR020841">
    <property type="entry name" value="PKS_Beta-ketoAc_synthase_dom"/>
</dbReference>
<dbReference type="HOGENOM" id="CLU_000022_31_1_1"/>
<feature type="domain" description="Ketosynthase family 3 (KS3)" evidence="9">
    <location>
        <begin position="1"/>
        <end position="384"/>
    </location>
</feature>
<evidence type="ECO:0000313" key="12">
    <source>
        <dbReference type="Proteomes" id="UP000054337"/>
    </source>
</evidence>
<keyword evidence="4" id="KW-0521">NADP</keyword>
<name>W7ESD1_BIPV3</name>
<evidence type="ECO:0000313" key="11">
    <source>
        <dbReference type="EMBL" id="EUN30986.1"/>
    </source>
</evidence>
<keyword evidence="3" id="KW-0808">Transferase</keyword>
<dbReference type="SUPFAM" id="SSF55048">
    <property type="entry name" value="Probable ACP-binding domain of malonyl-CoA ACP transacylase"/>
    <property type="match status" value="1"/>
</dbReference>
<feature type="active site" description="Proton donor; for dehydratase activity" evidence="7">
    <location>
        <position position="1003"/>
    </location>
</feature>
<dbReference type="Pfam" id="PF14765">
    <property type="entry name" value="PS-DH"/>
    <property type="match status" value="1"/>
</dbReference>
<dbReference type="GO" id="GO:0031177">
    <property type="term" value="F:phosphopantetheine binding"/>
    <property type="evidence" value="ECO:0007669"/>
    <property type="project" value="InterPro"/>
</dbReference>
<protein>
    <submittedName>
        <fullName evidence="11">Uncharacterized protein</fullName>
    </submittedName>
</protein>
<dbReference type="InterPro" id="IPR032821">
    <property type="entry name" value="PKS_assoc"/>
</dbReference>
<dbReference type="Pfam" id="PF00107">
    <property type="entry name" value="ADH_zinc_N"/>
    <property type="match status" value="1"/>
</dbReference>
<dbReference type="SMART" id="SM01294">
    <property type="entry name" value="PKS_PP_betabranch"/>
    <property type="match status" value="1"/>
</dbReference>
<evidence type="ECO:0000259" key="8">
    <source>
        <dbReference type="PROSITE" id="PS50075"/>
    </source>
</evidence>
<gene>
    <name evidence="11" type="ORF">COCVIDRAFT_34522</name>
</gene>
<dbReference type="InterPro" id="IPR014031">
    <property type="entry name" value="Ketoacyl_synth_C"/>
</dbReference>
<dbReference type="InterPro" id="IPR001227">
    <property type="entry name" value="Ac_transferase_dom_sf"/>
</dbReference>
<dbReference type="Gene3D" id="3.40.366.10">
    <property type="entry name" value="Malonyl-Coenzyme A Acyl Carrier Protein, domain 2"/>
    <property type="match status" value="1"/>
</dbReference>
<dbReference type="PROSITE" id="PS52004">
    <property type="entry name" value="KS3_2"/>
    <property type="match status" value="1"/>
</dbReference>
<dbReference type="InterPro" id="IPR036736">
    <property type="entry name" value="ACP-like_sf"/>
</dbReference>
<dbReference type="Pfam" id="PF21089">
    <property type="entry name" value="PKS_DH_N"/>
    <property type="match status" value="1"/>
</dbReference>
<dbReference type="InterPro" id="IPR014030">
    <property type="entry name" value="Ketoacyl_synth_N"/>
</dbReference>
<dbReference type="Pfam" id="PF08240">
    <property type="entry name" value="ADH_N"/>
    <property type="match status" value="1"/>
</dbReference>
<dbReference type="RefSeq" id="XP_014560562.1">
    <property type="nucleotide sequence ID" value="XM_014705076.1"/>
</dbReference>
<evidence type="ECO:0000256" key="2">
    <source>
        <dbReference type="ARBA" id="ARBA00022553"/>
    </source>
</evidence>
<keyword evidence="2" id="KW-0597">Phosphoprotein</keyword>
<dbReference type="InterPro" id="IPR013968">
    <property type="entry name" value="PKS_KR"/>
</dbReference>
<keyword evidence="1" id="KW-0596">Phosphopantetheine</keyword>
<dbReference type="SMART" id="SM00823">
    <property type="entry name" value="PKS_PP"/>
    <property type="match status" value="1"/>
</dbReference>
<dbReference type="InterPro" id="IPR016035">
    <property type="entry name" value="Acyl_Trfase/lysoPLipase"/>
</dbReference>
<dbReference type="InterPro" id="IPR029063">
    <property type="entry name" value="SAM-dependent_MTases_sf"/>
</dbReference>
<dbReference type="Gene3D" id="3.10.129.110">
    <property type="entry name" value="Polyketide synthase dehydratase"/>
    <property type="match status" value="1"/>
</dbReference>
<feature type="active site" description="Proton acceptor; for dehydratase activity" evidence="7">
    <location>
        <position position="841"/>
    </location>
</feature>
<dbReference type="InterPro" id="IPR009081">
    <property type="entry name" value="PP-bd_ACP"/>
</dbReference>
<dbReference type="GeneID" id="26255477"/>
<evidence type="ECO:0000256" key="4">
    <source>
        <dbReference type="ARBA" id="ARBA00022857"/>
    </source>
</evidence>